<organism evidence="1 2">
    <name type="scientific">Actinomadura yumaensis</name>
    <dbReference type="NCBI Taxonomy" id="111807"/>
    <lineage>
        <taxon>Bacteria</taxon>
        <taxon>Bacillati</taxon>
        <taxon>Actinomycetota</taxon>
        <taxon>Actinomycetes</taxon>
        <taxon>Streptosporangiales</taxon>
        <taxon>Thermomonosporaceae</taxon>
        <taxon>Actinomadura</taxon>
    </lineage>
</organism>
<protein>
    <submittedName>
        <fullName evidence="1">Uncharacterized protein</fullName>
    </submittedName>
</protein>
<sequence>MQISPHAVYVIVTYAGPFGTVRGINVVSSDATETIREYTAALAATASDAFSSIDLFALPRPTRMTVEEFLFSLTRILGSLHELGAGQDDVINSVFALRGVLLETATPRPREEETAPPSTGGA</sequence>
<accession>A0ABW2CQA1</accession>
<proteinExistence type="predicted"/>
<evidence type="ECO:0000313" key="1">
    <source>
        <dbReference type="EMBL" id="MFC6883450.1"/>
    </source>
</evidence>
<gene>
    <name evidence="1" type="ORF">ACFQKB_27075</name>
</gene>
<evidence type="ECO:0000313" key="2">
    <source>
        <dbReference type="Proteomes" id="UP001596380"/>
    </source>
</evidence>
<dbReference type="EMBL" id="JBHSXS010000019">
    <property type="protein sequence ID" value="MFC6883450.1"/>
    <property type="molecule type" value="Genomic_DNA"/>
</dbReference>
<keyword evidence="2" id="KW-1185">Reference proteome</keyword>
<comment type="caution">
    <text evidence="1">The sequence shown here is derived from an EMBL/GenBank/DDBJ whole genome shotgun (WGS) entry which is preliminary data.</text>
</comment>
<dbReference type="RefSeq" id="WP_378063660.1">
    <property type="nucleotide sequence ID" value="NZ_JBHSXS010000019.1"/>
</dbReference>
<name>A0ABW2CQA1_9ACTN</name>
<dbReference type="Proteomes" id="UP001596380">
    <property type="component" value="Unassembled WGS sequence"/>
</dbReference>
<reference evidence="2" key="1">
    <citation type="journal article" date="2019" name="Int. J. Syst. Evol. Microbiol.">
        <title>The Global Catalogue of Microorganisms (GCM) 10K type strain sequencing project: providing services to taxonomists for standard genome sequencing and annotation.</title>
        <authorList>
            <consortium name="The Broad Institute Genomics Platform"/>
            <consortium name="The Broad Institute Genome Sequencing Center for Infectious Disease"/>
            <person name="Wu L."/>
            <person name="Ma J."/>
        </authorList>
    </citation>
    <scope>NUCLEOTIDE SEQUENCE [LARGE SCALE GENOMIC DNA]</scope>
    <source>
        <strain evidence="2">JCM 3369</strain>
    </source>
</reference>